<keyword evidence="3" id="KW-1185">Reference proteome</keyword>
<dbReference type="Proteomes" id="UP001630127">
    <property type="component" value="Unassembled WGS sequence"/>
</dbReference>
<comment type="caution">
    <text evidence="2">The sequence shown here is derived from an EMBL/GenBank/DDBJ whole genome shotgun (WGS) entry which is preliminary data.</text>
</comment>
<proteinExistence type="predicted"/>
<evidence type="ECO:0000313" key="3">
    <source>
        <dbReference type="Proteomes" id="UP001630127"/>
    </source>
</evidence>
<name>A0ABD3ABG9_9GENT</name>
<feature type="region of interest" description="Disordered" evidence="1">
    <location>
        <begin position="138"/>
        <end position="157"/>
    </location>
</feature>
<accession>A0ABD3ABG9</accession>
<gene>
    <name evidence="2" type="ORF">ACH5RR_008438</name>
</gene>
<organism evidence="2 3">
    <name type="scientific">Cinchona calisaya</name>
    <dbReference type="NCBI Taxonomy" id="153742"/>
    <lineage>
        <taxon>Eukaryota</taxon>
        <taxon>Viridiplantae</taxon>
        <taxon>Streptophyta</taxon>
        <taxon>Embryophyta</taxon>
        <taxon>Tracheophyta</taxon>
        <taxon>Spermatophyta</taxon>
        <taxon>Magnoliopsida</taxon>
        <taxon>eudicotyledons</taxon>
        <taxon>Gunneridae</taxon>
        <taxon>Pentapetalae</taxon>
        <taxon>asterids</taxon>
        <taxon>lamiids</taxon>
        <taxon>Gentianales</taxon>
        <taxon>Rubiaceae</taxon>
        <taxon>Cinchonoideae</taxon>
        <taxon>Cinchoneae</taxon>
        <taxon>Cinchona</taxon>
    </lineage>
</organism>
<reference evidence="2 3" key="1">
    <citation type="submission" date="2024-11" db="EMBL/GenBank/DDBJ databases">
        <title>A near-complete genome assembly of Cinchona calisaya.</title>
        <authorList>
            <person name="Lian D.C."/>
            <person name="Zhao X.W."/>
            <person name="Wei L."/>
        </authorList>
    </citation>
    <scope>NUCLEOTIDE SEQUENCE [LARGE SCALE GENOMIC DNA]</scope>
    <source>
        <tissue evidence="2">Nenye</tissue>
    </source>
</reference>
<sequence>MGAKGTYRVPMECTGMCTWARTECPQWENPGRCRGHARGVDGMPQHVHTGKYGMLKEHSFEVMHLHADMGMHGYQGKFSGTCYRMPSKCPITQRPYNQTRAHTGYQGITPVGTEGMQRVIPPDLGSLLIHSRWESVRRGHQSPMWRGGGLRHDRTRG</sequence>
<protein>
    <submittedName>
        <fullName evidence="2">Uncharacterized protein</fullName>
    </submittedName>
</protein>
<evidence type="ECO:0000256" key="1">
    <source>
        <dbReference type="SAM" id="MobiDB-lite"/>
    </source>
</evidence>
<dbReference type="AlphaFoldDB" id="A0ABD3ABG9"/>
<evidence type="ECO:0000313" key="2">
    <source>
        <dbReference type="EMBL" id="KAL3529116.1"/>
    </source>
</evidence>
<dbReference type="EMBL" id="JBJUIK010000004">
    <property type="protein sequence ID" value="KAL3529116.1"/>
    <property type="molecule type" value="Genomic_DNA"/>
</dbReference>